<proteinExistence type="predicted"/>
<dbReference type="AlphaFoldDB" id="C1H2B6"/>
<dbReference type="OrthoDB" id="4186159at2759"/>
<feature type="region of interest" description="Disordered" evidence="1">
    <location>
        <begin position="304"/>
        <end position="365"/>
    </location>
</feature>
<organism evidence="3 4">
    <name type="scientific">Paracoccidioides lutzii (strain ATCC MYA-826 / Pb01)</name>
    <name type="common">Paracoccidioides brasiliensis</name>
    <dbReference type="NCBI Taxonomy" id="502779"/>
    <lineage>
        <taxon>Eukaryota</taxon>
        <taxon>Fungi</taxon>
        <taxon>Dikarya</taxon>
        <taxon>Ascomycota</taxon>
        <taxon>Pezizomycotina</taxon>
        <taxon>Eurotiomycetes</taxon>
        <taxon>Eurotiomycetidae</taxon>
        <taxon>Onygenales</taxon>
        <taxon>Ajellomycetaceae</taxon>
        <taxon>Paracoccidioides</taxon>
    </lineage>
</organism>
<dbReference type="RefSeq" id="XP_015699585.1">
    <property type="nucleotide sequence ID" value="XM_015845359.1"/>
</dbReference>
<dbReference type="OMA" id="DACDCQC"/>
<evidence type="ECO:0000313" key="4">
    <source>
        <dbReference type="Proteomes" id="UP000002059"/>
    </source>
</evidence>
<feature type="compositionally biased region" description="Pro residues" evidence="1">
    <location>
        <begin position="401"/>
        <end position="412"/>
    </location>
</feature>
<keyword evidence="2" id="KW-0732">Signal</keyword>
<feature type="compositionally biased region" description="Polar residues" evidence="1">
    <location>
        <begin position="304"/>
        <end position="325"/>
    </location>
</feature>
<feature type="region of interest" description="Disordered" evidence="1">
    <location>
        <begin position="378"/>
        <end position="417"/>
    </location>
</feature>
<feature type="region of interest" description="Disordered" evidence="1">
    <location>
        <begin position="263"/>
        <end position="286"/>
    </location>
</feature>
<evidence type="ECO:0000256" key="1">
    <source>
        <dbReference type="SAM" id="MobiDB-lite"/>
    </source>
</evidence>
<protein>
    <submittedName>
        <fullName evidence="3">Uncharacterized protein</fullName>
    </submittedName>
</protein>
<dbReference type="Proteomes" id="UP000002059">
    <property type="component" value="Partially assembled WGS sequence"/>
</dbReference>
<sequence>MIRHISVACLVLVQLGISGRRTHARIIGLKDFQKFPHRGEDFEPDIQINARLPNDHISVAVGDAAPPSHNGVVFDEGGIVVNIINSGDGSEAQAHAPKPVPAAPQAQALAPIEFQGVAGISIPVKPVGHTPSPIPFQFEAGSSAVLTPQASPKPPTQNGPYAVPNTHLQQPGLAPDACDCQCLCPFHFFDTPAVNLAASMPFGSETSPTTLATVASPAFPASSILNTTTAGSLFPSEIGVVTDITVTPTLSDVQVFATPAPDQSFLSSESDVQTSSIDASGLPPVVLPEPSEDVVVVTTNLPVASEGDTTPSEGDFATPNQSPTAVPTEPAMTSADAVQPPAAEADVTQPATTEATATTEVPPTVTDADFTQELAEDANDSATATTPEAAETNAVSAQPATPEPPEETPAPDPAVDVPIDVGTMALYSALTLRLGA</sequence>
<evidence type="ECO:0000256" key="2">
    <source>
        <dbReference type="SAM" id="SignalP"/>
    </source>
</evidence>
<dbReference type="EMBL" id="KN294003">
    <property type="protein sequence ID" value="EEH33696.2"/>
    <property type="molecule type" value="Genomic_DNA"/>
</dbReference>
<name>C1H2B6_PARBA</name>
<feature type="signal peptide" evidence="2">
    <location>
        <begin position="1"/>
        <end position="24"/>
    </location>
</feature>
<reference evidence="3 4" key="1">
    <citation type="journal article" date="2011" name="PLoS Genet.">
        <title>Comparative genomic analysis of human fungal pathogens causing paracoccidioidomycosis.</title>
        <authorList>
            <person name="Desjardins C.A."/>
            <person name="Champion M.D."/>
            <person name="Holder J.W."/>
            <person name="Muszewska A."/>
            <person name="Goldberg J."/>
            <person name="Bailao A.M."/>
            <person name="Brigido M.M."/>
            <person name="Ferreira M.E."/>
            <person name="Garcia A.M."/>
            <person name="Grynberg M."/>
            <person name="Gujja S."/>
            <person name="Heiman D.I."/>
            <person name="Henn M.R."/>
            <person name="Kodira C.D."/>
            <person name="Leon-Narvaez H."/>
            <person name="Longo L.V."/>
            <person name="Ma L.J."/>
            <person name="Malavazi I."/>
            <person name="Matsuo A.L."/>
            <person name="Morais F.V."/>
            <person name="Pereira M."/>
            <person name="Rodriguez-Brito S."/>
            <person name="Sakthikumar S."/>
            <person name="Salem-Izacc S.M."/>
            <person name="Sykes S.M."/>
            <person name="Teixeira M.M."/>
            <person name="Vallejo M.C."/>
            <person name="Walter M.E."/>
            <person name="Yandava C."/>
            <person name="Young S."/>
            <person name="Zeng Q."/>
            <person name="Zucker J."/>
            <person name="Felipe M.S."/>
            <person name="Goldman G.H."/>
            <person name="Haas B.J."/>
            <person name="McEwen J.G."/>
            <person name="Nino-Vega G."/>
            <person name="Puccia R."/>
            <person name="San-Blas G."/>
            <person name="Soares C.M."/>
            <person name="Birren B.W."/>
            <person name="Cuomo C.A."/>
        </authorList>
    </citation>
    <scope>NUCLEOTIDE SEQUENCE [LARGE SCALE GENOMIC DNA]</scope>
    <source>
        <strain evidence="4">ATCC MYA-826 / Pb01</strain>
    </source>
</reference>
<feature type="region of interest" description="Disordered" evidence="1">
    <location>
        <begin position="146"/>
        <end position="166"/>
    </location>
</feature>
<dbReference type="HOGENOM" id="CLU_640871_0_0_1"/>
<dbReference type="STRING" id="502779.C1H2B6"/>
<accession>C1H2B6</accession>
<keyword evidence="4" id="KW-1185">Reference proteome</keyword>
<feature type="compositionally biased region" description="Low complexity" evidence="1">
    <location>
        <begin position="347"/>
        <end position="365"/>
    </location>
</feature>
<dbReference type="KEGG" id="pbl:PAAG_04745"/>
<dbReference type="GeneID" id="9096480"/>
<feature type="chain" id="PRO_5002908778" evidence="2">
    <location>
        <begin position="25"/>
        <end position="436"/>
    </location>
</feature>
<dbReference type="eggNOG" id="ENOG502T49E">
    <property type="taxonomic scope" value="Eukaryota"/>
</dbReference>
<gene>
    <name evidence="3" type="ORF">PAAG_04745</name>
</gene>
<feature type="compositionally biased region" description="Low complexity" evidence="1">
    <location>
        <begin position="382"/>
        <end position="392"/>
    </location>
</feature>
<feature type="compositionally biased region" description="Polar residues" evidence="1">
    <location>
        <begin position="264"/>
        <end position="278"/>
    </location>
</feature>
<dbReference type="VEuPathDB" id="FungiDB:PAAG_04745"/>
<evidence type="ECO:0000313" key="3">
    <source>
        <dbReference type="EMBL" id="EEH33696.2"/>
    </source>
</evidence>